<feature type="domain" description="HhH-GPD" evidence="6">
    <location>
        <begin position="134"/>
        <end position="299"/>
    </location>
</feature>
<evidence type="ECO:0000256" key="5">
    <source>
        <dbReference type="ARBA" id="ARBA00023204"/>
    </source>
</evidence>
<evidence type="ECO:0000259" key="7">
    <source>
        <dbReference type="SMART" id="SM01009"/>
    </source>
</evidence>
<organism evidence="8 9">
    <name type="scientific">Paenibacillus forsythiae</name>
    <dbReference type="NCBI Taxonomy" id="365616"/>
    <lineage>
        <taxon>Bacteria</taxon>
        <taxon>Bacillati</taxon>
        <taxon>Bacillota</taxon>
        <taxon>Bacilli</taxon>
        <taxon>Bacillales</taxon>
        <taxon>Paenibacillaceae</taxon>
        <taxon>Paenibacillus</taxon>
    </lineage>
</organism>
<proteinExistence type="predicted"/>
<dbReference type="Proteomes" id="UP001248709">
    <property type="component" value="Unassembled WGS sequence"/>
</dbReference>
<keyword evidence="8" id="KW-0326">Glycosidase</keyword>
<dbReference type="InterPro" id="IPR010316">
    <property type="entry name" value="AlkA_N"/>
</dbReference>
<dbReference type="GO" id="GO:0003905">
    <property type="term" value="F:alkylbase DNA N-glycosylase activity"/>
    <property type="evidence" value="ECO:0007669"/>
    <property type="project" value="UniProtKB-EC"/>
</dbReference>
<evidence type="ECO:0000313" key="9">
    <source>
        <dbReference type="Proteomes" id="UP001248709"/>
    </source>
</evidence>
<evidence type="ECO:0000256" key="4">
    <source>
        <dbReference type="ARBA" id="ARBA00022801"/>
    </source>
</evidence>
<evidence type="ECO:0000313" key="8">
    <source>
        <dbReference type="EMBL" id="MDT3427257.1"/>
    </source>
</evidence>
<comment type="catalytic activity">
    <reaction evidence="1">
        <text>Hydrolysis of alkylated DNA, releasing 3-methyladenine, 3-methylguanine, 7-methylguanine and 7-methyladenine.</text>
        <dbReference type="EC" id="3.2.2.21"/>
    </reaction>
</comment>
<feature type="domain" description="DNA-3-methyladenine glycosylase AlkA N-terminal" evidence="7">
    <location>
        <begin position="5"/>
        <end position="124"/>
    </location>
</feature>
<comment type="caution">
    <text evidence="8">The sequence shown here is derived from an EMBL/GenBank/DDBJ whole genome shotgun (WGS) entry which is preliminary data.</text>
</comment>
<dbReference type="InterPro" id="IPR051912">
    <property type="entry name" value="Alkylbase_DNA_Glycosylase/TA"/>
</dbReference>
<dbReference type="InterPro" id="IPR012904">
    <property type="entry name" value="OGG_N"/>
</dbReference>
<dbReference type="CDD" id="cd00056">
    <property type="entry name" value="ENDO3c"/>
    <property type="match status" value="1"/>
</dbReference>
<keyword evidence="5" id="KW-0234">DNA repair</keyword>
<keyword evidence="3" id="KW-0227">DNA damage</keyword>
<dbReference type="SUPFAM" id="SSF48150">
    <property type="entry name" value="DNA-glycosylase"/>
    <property type="match status" value="1"/>
</dbReference>
<protein>
    <recommendedName>
        <fullName evidence="2">DNA-3-methyladenine glycosylase II</fullName>
        <ecNumber evidence="2">3.2.2.21</ecNumber>
    </recommendedName>
</protein>
<keyword evidence="9" id="KW-1185">Reference proteome</keyword>
<dbReference type="SMART" id="SM00478">
    <property type="entry name" value="ENDO3c"/>
    <property type="match status" value="1"/>
</dbReference>
<dbReference type="EMBL" id="JAUSUY010000011">
    <property type="protein sequence ID" value="MDT3427257.1"/>
    <property type="molecule type" value="Genomic_DNA"/>
</dbReference>
<dbReference type="InterPro" id="IPR003265">
    <property type="entry name" value="HhH-GPD_domain"/>
</dbReference>
<accession>A0ABU3H8V0</accession>
<dbReference type="EC" id="3.2.2.21" evidence="2"/>
<evidence type="ECO:0000256" key="1">
    <source>
        <dbReference type="ARBA" id="ARBA00000086"/>
    </source>
</evidence>
<reference evidence="8 9" key="1">
    <citation type="submission" date="2023-07" db="EMBL/GenBank/DDBJ databases">
        <title>Genomic Encyclopedia of Type Strains, Phase IV (KMG-IV): sequencing the most valuable type-strain genomes for metagenomic binning, comparative biology and taxonomic classification.</title>
        <authorList>
            <person name="Goeker M."/>
        </authorList>
    </citation>
    <scope>NUCLEOTIDE SEQUENCE [LARGE SCALE GENOMIC DNA]</scope>
    <source>
        <strain evidence="8 9">T98</strain>
    </source>
</reference>
<dbReference type="RefSeq" id="WP_312001130.1">
    <property type="nucleotide sequence ID" value="NZ_JAUSUY010000011.1"/>
</dbReference>
<dbReference type="Pfam" id="PF00730">
    <property type="entry name" value="HhH-GPD"/>
    <property type="match status" value="1"/>
</dbReference>
<dbReference type="SMART" id="SM01009">
    <property type="entry name" value="AlkA_N"/>
    <property type="match status" value="1"/>
</dbReference>
<sequence>MNDLLFELPLPELFDWQACLDYMARSPLECLYKADGEGVTRLLRSGGGALLVRLAAPEPALLRAEMLEGERPGDAGLEDLARYVRDWFDLDRDLRPFYKLAAGDPLLGPLTERFRGLRIVGIPDLFEALCWAILGQQVNLAFAYKLKARLAEGYGESILRSGRRYHLFPAPERLLEVPEEELCALQLSRSKARTILAVAGLMAGGSLSREALLAAGSPEEAEARLTAVRGIGPWTAQYVRMRCLRDASSFPIGDVGLHNAVKSALGLDRKPTLPELGELFAGWRGWEAYATFFLWRVLY</sequence>
<evidence type="ECO:0000256" key="3">
    <source>
        <dbReference type="ARBA" id="ARBA00022763"/>
    </source>
</evidence>
<dbReference type="PANTHER" id="PTHR43003:SF12">
    <property type="entry name" value="DNA-3-METHYLADENINE GLYCOSYLASE"/>
    <property type="match status" value="1"/>
</dbReference>
<name>A0ABU3H8V0_9BACL</name>
<gene>
    <name evidence="8" type="ORF">J2Z22_002808</name>
</gene>
<dbReference type="Gene3D" id="3.30.310.20">
    <property type="entry name" value="DNA-3-methyladenine glycosylase AlkA, N-terminal domain"/>
    <property type="match status" value="1"/>
</dbReference>
<dbReference type="InterPro" id="IPR011257">
    <property type="entry name" value="DNA_glycosylase"/>
</dbReference>
<evidence type="ECO:0000256" key="2">
    <source>
        <dbReference type="ARBA" id="ARBA00012000"/>
    </source>
</evidence>
<dbReference type="PANTHER" id="PTHR43003">
    <property type="entry name" value="DNA-3-METHYLADENINE GLYCOSYLASE"/>
    <property type="match status" value="1"/>
</dbReference>
<keyword evidence="4 8" id="KW-0378">Hydrolase</keyword>
<dbReference type="Gene3D" id="1.10.340.30">
    <property type="entry name" value="Hypothetical protein, domain 2"/>
    <property type="match status" value="1"/>
</dbReference>
<dbReference type="Pfam" id="PF07934">
    <property type="entry name" value="OGG_N"/>
    <property type="match status" value="1"/>
</dbReference>
<evidence type="ECO:0000259" key="6">
    <source>
        <dbReference type="SMART" id="SM00478"/>
    </source>
</evidence>
<dbReference type="InterPro" id="IPR037046">
    <property type="entry name" value="AlkA_N_sf"/>
</dbReference>